<organism evidence="7 8">
    <name type="scientific">Aporhodopirellula rubra</name>
    <dbReference type="NCBI Taxonomy" id="980271"/>
    <lineage>
        <taxon>Bacteria</taxon>
        <taxon>Pseudomonadati</taxon>
        <taxon>Planctomycetota</taxon>
        <taxon>Planctomycetia</taxon>
        <taxon>Pirellulales</taxon>
        <taxon>Pirellulaceae</taxon>
        <taxon>Aporhodopirellula</taxon>
    </lineage>
</organism>
<accession>A0A7W5E033</accession>
<feature type="domain" description="FAD dependent oxidoreductase" evidence="6">
    <location>
        <begin position="3"/>
        <end position="390"/>
    </location>
</feature>
<dbReference type="EMBL" id="JACHXU010000009">
    <property type="protein sequence ID" value="MBB3207208.1"/>
    <property type="molecule type" value="Genomic_DNA"/>
</dbReference>
<evidence type="ECO:0000313" key="8">
    <source>
        <dbReference type="Proteomes" id="UP000536179"/>
    </source>
</evidence>
<name>A0A7W5E033_9BACT</name>
<keyword evidence="8" id="KW-1185">Reference proteome</keyword>
<dbReference type="EC" id="1.1.3.-" evidence="7"/>
<evidence type="ECO:0000256" key="4">
    <source>
        <dbReference type="ARBA" id="ARBA00023002"/>
    </source>
</evidence>
<evidence type="ECO:0000256" key="1">
    <source>
        <dbReference type="ARBA" id="ARBA00001974"/>
    </source>
</evidence>
<dbReference type="InterPro" id="IPR006076">
    <property type="entry name" value="FAD-dep_OxRdtase"/>
</dbReference>
<evidence type="ECO:0000259" key="6">
    <source>
        <dbReference type="Pfam" id="PF01266"/>
    </source>
</evidence>
<comment type="caution">
    <text evidence="7">The sequence shown here is derived from an EMBL/GenBank/DDBJ whole genome shotgun (WGS) entry which is preliminary data.</text>
</comment>
<keyword evidence="2" id="KW-0285">Flavoprotein</keyword>
<dbReference type="AlphaFoldDB" id="A0A7W5E033"/>
<dbReference type="Gene3D" id="3.50.50.60">
    <property type="entry name" value="FAD/NAD(P)-binding domain"/>
    <property type="match status" value="1"/>
</dbReference>
<dbReference type="GO" id="GO:0005737">
    <property type="term" value="C:cytoplasm"/>
    <property type="evidence" value="ECO:0007669"/>
    <property type="project" value="TreeGrafter"/>
</dbReference>
<keyword evidence="3" id="KW-0274">FAD</keyword>
<dbReference type="Proteomes" id="UP000536179">
    <property type="component" value="Unassembled WGS sequence"/>
</dbReference>
<evidence type="ECO:0000313" key="7">
    <source>
        <dbReference type="EMBL" id="MBB3207208.1"/>
    </source>
</evidence>
<evidence type="ECO:0000256" key="3">
    <source>
        <dbReference type="ARBA" id="ARBA00022827"/>
    </source>
</evidence>
<keyword evidence="4 7" id="KW-0560">Oxidoreductase</keyword>
<sequence length="395" mass="43522">MPDICIIGGGIVGLATAYAISQKSPDANLIVVEKEPAPAKHQSGRNSGVLHTGIYYKPGSLKATTCRTGKRAMQEFCQEHAVPFEICGKVIVATDDFEIPRLDAILQRGHANGVDCHKIDSQQLREIEPHARGVAAIHVPEAGIVNYESVCERLVTRLRESGHEVRFNFRVAQIERQARQVILKSNRDHITAGRIINCAGLYSDHLVRLAGGNPVARIVPFRGEYYELRSEYRHLCRHLIYPVPDPKFPFLGVHFTRMIDGGVECGPNAVLALAREGYDWTTIRPGELFEALTYGGFQRMAFKHWKMGAGEVWRSLSKSAFVAALQKLIPEIQSEHVVRCRAGVRAQAVTARGDLVDDFQIQIDGRISHVLNAPSPAATASLEIGRVIADGVLNG</sequence>
<dbReference type="RefSeq" id="WP_184305571.1">
    <property type="nucleotide sequence ID" value="NZ_JACHXU010000009.1"/>
</dbReference>
<dbReference type="NCBIfam" id="NF008726">
    <property type="entry name" value="PRK11728.1"/>
    <property type="match status" value="1"/>
</dbReference>
<dbReference type="GO" id="GO:0047545">
    <property type="term" value="F:(S)-2-hydroxyglutarate dehydrogenase activity"/>
    <property type="evidence" value="ECO:0007669"/>
    <property type="project" value="TreeGrafter"/>
</dbReference>
<dbReference type="InterPro" id="IPR036188">
    <property type="entry name" value="FAD/NAD-bd_sf"/>
</dbReference>
<evidence type="ECO:0000256" key="2">
    <source>
        <dbReference type="ARBA" id="ARBA00022630"/>
    </source>
</evidence>
<dbReference type="PANTHER" id="PTHR43104">
    <property type="entry name" value="L-2-HYDROXYGLUTARATE DEHYDROGENASE, MITOCHONDRIAL"/>
    <property type="match status" value="1"/>
</dbReference>
<comment type="cofactor">
    <cofactor evidence="1">
        <name>FAD</name>
        <dbReference type="ChEBI" id="CHEBI:57692"/>
    </cofactor>
</comment>
<reference evidence="7 8" key="1">
    <citation type="submission" date="2020-08" db="EMBL/GenBank/DDBJ databases">
        <title>Genomic Encyclopedia of Type Strains, Phase III (KMG-III): the genomes of soil and plant-associated and newly described type strains.</title>
        <authorList>
            <person name="Whitman W."/>
        </authorList>
    </citation>
    <scope>NUCLEOTIDE SEQUENCE [LARGE SCALE GENOMIC DNA]</scope>
    <source>
        <strain evidence="7 8">CECT 8075</strain>
    </source>
</reference>
<gene>
    <name evidence="7" type="ORF">FHS27_003027</name>
</gene>
<dbReference type="Pfam" id="PF01266">
    <property type="entry name" value="DAO"/>
    <property type="match status" value="1"/>
</dbReference>
<proteinExistence type="inferred from homology"/>
<dbReference type="SUPFAM" id="SSF51905">
    <property type="entry name" value="FAD/NAD(P)-binding domain"/>
    <property type="match status" value="1"/>
</dbReference>
<comment type="similarity">
    <text evidence="5">Belongs to the L2HGDH family.</text>
</comment>
<dbReference type="Gene3D" id="3.30.9.10">
    <property type="entry name" value="D-Amino Acid Oxidase, subunit A, domain 2"/>
    <property type="match status" value="1"/>
</dbReference>
<evidence type="ECO:0000256" key="5">
    <source>
        <dbReference type="ARBA" id="ARBA00037941"/>
    </source>
</evidence>
<dbReference type="PANTHER" id="PTHR43104:SF2">
    <property type="entry name" value="L-2-HYDROXYGLUTARATE DEHYDROGENASE, MITOCHONDRIAL"/>
    <property type="match status" value="1"/>
</dbReference>
<protein>
    <submittedName>
        <fullName evidence="7">L-2-hydroxyglutarate oxidase</fullName>
        <ecNumber evidence="7">1.1.3.-</ecNumber>
    </submittedName>
</protein>